<sequence>MKNYFFGVCALILFFIAGCSNTSQEEAEQTIIDQNSTIMGTAKIISTEKKDGEYYIDWLNEKDGSKGISKVSADGEITVIEAEVQ</sequence>
<dbReference type="AlphaFoldDB" id="U5S6L9"/>
<dbReference type="PATRIC" id="fig|1266845.5.peg.70"/>
<dbReference type="PROSITE" id="PS51257">
    <property type="entry name" value="PROKAR_LIPOPROTEIN"/>
    <property type="match status" value="1"/>
</dbReference>
<dbReference type="KEGG" id="caw:Q783_00370"/>
<protein>
    <submittedName>
        <fullName evidence="2">Uncharacterized protein</fullName>
    </submittedName>
</protein>
<dbReference type="RefSeq" id="WP_023176575.1">
    <property type="nucleotide sequence ID" value="NC_022606.1"/>
</dbReference>
<evidence type="ECO:0000313" key="2">
    <source>
        <dbReference type="EMBL" id="AGY80845.1"/>
    </source>
</evidence>
<accession>U5S6L9</accession>
<gene>
    <name evidence="2" type="ORF">Q783_00370</name>
</gene>
<proteinExistence type="predicted"/>
<dbReference type="EMBL" id="CP006812">
    <property type="protein sequence ID" value="AGY80845.1"/>
    <property type="molecule type" value="Genomic_DNA"/>
</dbReference>
<feature type="chain" id="PRO_5039110808" evidence="1">
    <location>
        <begin position="26"/>
        <end position="85"/>
    </location>
</feature>
<evidence type="ECO:0000313" key="3">
    <source>
        <dbReference type="Proteomes" id="UP000017469"/>
    </source>
</evidence>
<name>U5S6L9_9LACT</name>
<organism evidence="2 3">
    <name type="scientific">Carnobacterium inhibens subsp. gilichinskyi</name>
    <dbReference type="NCBI Taxonomy" id="1266845"/>
    <lineage>
        <taxon>Bacteria</taxon>
        <taxon>Bacillati</taxon>
        <taxon>Bacillota</taxon>
        <taxon>Bacilli</taxon>
        <taxon>Lactobacillales</taxon>
        <taxon>Carnobacteriaceae</taxon>
        <taxon>Carnobacterium</taxon>
    </lineage>
</organism>
<feature type="signal peptide" evidence="1">
    <location>
        <begin position="1"/>
        <end position="25"/>
    </location>
</feature>
<keyword evidence="1" id="KW-0732">Signal</keyword>
<dbReference type="Proteomes" id="UP000017469">
    <property type="component" value="Chromosome"/>
</dbReference>
<dbReference type="HOGENOM" id="CLU_2506630_0_0_9"/>
<reference evidence="2 3" key="1">
    <citation type="journal article" date="2013" name="Genome Announc.">
        <title>Complete Genome Sequence of Carnobacterium gilichinskyi Strain WN1359T (DSM 27470T).</title>
        <authorList>
            <person name="Leonard M.T."/>
            <person name="Panayotova N."/>
            <person name="Farmerie W.G."/>
            <person name="Triplett E.W."/>
            <person name="Nicholson W.L."/>
        </authorList>
    </citation>
    <scope>NUCLEOTIDE SEQUENCE [LARGE SCALE GENOMIC DNA]</scope>
    <source>
        <strain evidence="2 3">WN1359</strain>
    </source>
</reference>
<evidence type="ECO:0000256" key="1">
    <source>
        <dbReference type="SAM" id="SignalP"/>
    </source>
</evidence>
<dbReference type="STRING" id="1266845.Q783_00370"/>